<organism evidence="2 4">
    <name type="scientific">Vibrio coralliilyticus</name>
    <dbReference type="NCBI Taxonomy" id="190893"/>
    <lineage>
        <taxon>Bacteria</taxon>
        <taxon>Pseudomonadati</taxon>
        <taxon>Pseudomonadota</taxon>
        <taxon>Gammaproteobacteria</taxon>
        <taxon>Vibrionales</taxon>
        <taxon>Vibrionaceae</taxon>
        <taxon>Vibrio</taxon>
    </lineage>
</organism>
<keyword evidence="3" id="KW-1185">Reference proteome</keyword>
<dbReference type="OrthoDB" id="5893245at2"/>
<dbReference type="Proteomes" id="UP000030081">
    <property type="component" value="Chromosome 2"/>
</dbReference>
<protein>
    <submittedName>
        <fullName evidence="2">Uncharacterized protein</fullName>
    </submittedName>
</protein>
<dbReference type="GeneID" id="93944517"/>
<evidence type="ECO:0000313" key="4">
    <source>
        <dbReference type="Proteomes" id="UP000576645"/>
    </source>
</evidence>
<dbReference type="RefSeq" id="WP_006961363.1">
    <property type="nucleotide sequence ID" value="NZ_CM004383.1"/>
</dbReference>
<dbReference type="EMBL" id="CP009618">
    <property type="protein sequence ID" value="AIW21001.1"/>
    <property type="molecule type" value="Genomic_DNA"/>
</dbReference>
<gene>
    <name evidence="2" type="ORF">F0238_03540</name>
    <name evidence="1" type="ORF">IX92_18365</name>
</gene>
<accession>A0A097AYE1</accession>
<proteinExistence type="predicted"/>
<reference evidence="1 3" key="1">
    <citation type="submission" date="2014-10" db="EMBL/GenBank/DDBJ databases">
        <title>The Complete Genome Sequence for the Shellfish Pathogen Vibrio coralliilyticus RE98 Isolated from a Shellfish Hatchery.</title>
        <authorList>
            <person name="Richards G.P."/>
            <person name="Bono J.L."/>
            <person name="Watson M.A."/>
            <person name="Needleman D.S."/>
        </authorList>
    </citation>
    <scope>NUCLEOTIDE SEQUENCE [LARGE SCALE GENOMIC DNA]</scope>
    <source>
        <strain evidence="1 3">RE98</strain>
    </source>
</reference>
<reference evidence="2 4" key="2">
    <citation type="submission" date="2019-09" db="EMBL/GenBank/DDBJ databases">
        <title>Draft genome sequencing and comparative genomics of hatchery-associated Vibrios.</title>
        <authorList>
            <person name="Kehlet-Delgado H."/>
            <person name="Mueller R.S."/>
        </authorList>
    </citation>
    <scope>NUCLEOTIDE SEQUENCE [LARGE SCALE GENOMIC DNA]</scope>
    <source>
        <strain evidence="2 4">09-121-3</strain>
    </source>
</reference>
<dbReference type="EMBL" id="VTXP01000002">
    <property type="protein sequence ID" value="NOJ21801.1"/>
    <property type="molecule type" value="Genomic_DNA"/>
</dbReference>
<dbReference type="KEGG" id="vcy:IX92_18365"/>
<dbReference type="KEGG" id="vct:JV59_20690"/>
<dbReference type="AlphaFoldDB" id="A0A097AYE1"/>
<sequence length="126" mass="15297">MDSQKPLYNAFFKAQDRFVERYTPCGFEPDIIHDYIHWAMTLSSFYEQGTENENPLLCELYLRQVYFHLIEAIQDPVRSRTFRRVCLDAIHTPLLCLKRYYYQWEDGDIKFLNLQQQLQRIQTPHD</sequence>
<evidence type="ECO:0000313" key="2">
    <source>
        <dbReference type="EMBL" id="NOJ21801.1"/>
    </source>
</evidence>
<evidence type="ECO:0000313" key="3">
    <source>
        <dbReference type="Proteomes" id="UP000030081"/>
    </source>
</evidence>
<name>A0A097AYE1_9VIBR</name>
<dbReference type="Proteomes" id="UP000576645">
    <property type="component" value="Unassembled WGS sequence"/>
</dbReference>
<evidence type="ECO:0000313" key="1">
    <source>
        <dbReference type="EMBL" id="AIW21001.1"/>
    </source>
</evidence>